<reference evidence="1 3" key="1">
    <citation type="submission" date="2017-05" db="EMBL/GenBank/DDBJ databases">
        <title>Comparative genomics and methylome analysis of the gut commensal Bifidobacterium breve.</title>
        <authorList>
            <person name="Bottacini F."/>
            <person name="Morrissey R."/>
            <person name="Roberts R.J."/>
            <person name="James K."/>
            <person name="van Breen J."/>
            <person name="Egan M."/>
            <person name="Lambert J."/>
            <person name="van Limpt K."/>
            <person name="Stanton C."/>
            <person name="Knol J."/>
            <person name="O' Connell Motherway M."/>
            <person name="van Sinderen D."/>
        </authorList>
    </citation>
    <scope>NUCLEOTIDE SEQUENCE [LARGE SCALE GENOMIC DNA]</scope>
    <source>
        <strain evidence="1 3">NRBB51</strain>
    </source>
</reference>
<protein>
    <submittedName>
        <fullName evidence="1">Uncharacterized protein</fullName>
    </submittedName>
</protein>
<gene>
    <name evidence="2" type="ORF">DC496_11000</name>
    <name evidence="1" type="ORF">NRBB51_1482</name>
</gene>
<evidence type="ECO:0000313" key="3">
    <source>
        <dbReference type="Proteomes" id="UP000232609"/>
    </source>
</evidence>
<reference evidence="2" key="2">
    <citation type="submission" date="2018-05" db="EMBL/GenBank/DDBJ databases">
        <authorList>
            <person name="Kondepudi K.K."/>
            <person name="Singh S."/>
            <person name="Chaudhry V."/>
            <person name="Mantri S."/>
            <person name="Bhadada S."/>
            <person name="Bishnoi M."/>
            <person name="Kaur J."/>
            <person name="Sharma S."/>
            <person name="Bhatia R."/>
        </authorList>
    </citation>
    <scope>NUCLEOTIDE SEQUENCE</scope>
    <source>
        <strain evidence="2">Bif11</strain>
    </source>
</reference>
<dbReference type="AlphaFoldDB" id="A0AAN1IC23"/>
<dbReference type="Proteomes" id="UP000232609">
    <property type="component" value="Chromosome"/>
</dbReference>
<proteinExistence type="predicted"/>
<dbReference type="EMBL" id="CP021392">
    <property type="protein sequence ID" value="AUD81566.1"/>
    <property type="molecule type" value="Genomic_DNA"/>
</dbReference>
<reference evidence="2" key="3">
    <citation type="journal article" date="2022" name="3 Biotech.">
        <title>Isomaltooligosaccharides utilization and genomic characterization of human infant anti-inflammatory Bifidobacterium longum and Bifidobacterium breve strains.</title>
        <authorList>
            <person name="Sharma S."/>
            <person name="Singh S."/>
            <person name="Chaudhary V."/>
            <person name="Mantri S."/>
            <person name="Chander A."/>
            <person name="Maurya R."/>
            <person name="Rajarammohan S."/>
            <person name="Singh R.P."/>
            <person name="Rishi P."/>
            <person name="Bishnoi M."/>
            <person name="Bhadada S.K."/>
            <person name="Kondepudi K.K."/>
        </authorList>
    </citation>
    <scope>NUCLEOTIDE SEQUENCE</scope>
    <source>
        <strain evidence="2">Bif11</strain>
    </source>
</reference>
<evidence type="ECO:0000313" key="2">
    <source>
        <dbReference type="EMBL" id="MDN4188818.1"/>
    </source>
</evidence>
<organism evidence="1 3">
    <name type="scientific">Bifidobacterium breve</name>
    <dbReference type="NCBI Taxonomy" id="1685"/>
    <lineage>
        <taxon>Bacteria</taxon>
        <taxon>Bacillati</taxon>
        <taxon>Actinomycetota</taxon>
        <taxon>Actinomycetes</taxon>
        <taxon>Bifidobacteriales</taxon>
        <taxon>Bifidobacteriaceae</taxon>
        <taxon>Bifidobacterium</taxon>
    </lineage>
</organism>
<evidence type="ECO:0000313" key="1">
    <source>
        <dbReference type="EMBL" id="AUD81566.1"/>
    </source>
</evidence>
<sequence>MLVFSGYMEFHAFDDVLVLYYPPCPNGFIRVMRVCTHWELHTGVFGLDWSDSKTEGEAKAEYGLANEVIESEWFK</sequence>
<accession>A0AAN1IC23</accession>
<name>A0AAN1IC23_BIFBR</name>
<dbReference type="EMBL" id="QELD01000036">
    <property type="protein sequence ID" value="MDN4188818.1"/>
    <property type="molecule type" value="Genomic_DNA"/>
</dbReference>
<dbReference type="Proteomes" id="UP001169990">
    <property type="component" value="Unassembled WGS sequence"/>
</dbReference>